<dbReference type="EMBL" id="MLCA01000010">
    <property type="protein sequence ID" value="MEE7492434.1"/>
    <property type="molecule type" value="Genomic_DNA"/>
</dbReference>
<comment type="caution">
    <text evidence="2">The sequence shown here is derived from an EMBL/GenBank/DDBJ whole genome shotgun (WGS) entry which is preliminary data.</text>
</comment>
<dbReference type="RefSeq" id="WP_331302927.1">
    <property type="nucleotide sequence ID" value="NZ_MLCA01000010.1"/>
</dbReference>
<sequence>MSEDPIDLDDHTAWLVLQLVSNGPTSAEAATALTVEKLRRLEDLARNAGAGRQAFQKILSARRVLGDRADLGRTSPFTDDLSFNPAPESLRVDAPGAAPSA</sequence>
<name>A0ABU7TRF8_9HYPH</name>
<evidence type="ECO:0000313" key="3">
    <source>
        <dbReference type="Proteomes" id="UP001355206"/>
    </source>
</evidence>
<feature type="region of interest" description="Disordered" evidence="1">
    <location>
        <begin position="75"/>
        <end position="101"/>
    </location>
</feature>
<accession>A0ABU7TRF8</accession>
<evidence type="ECO:0000256" key="1">
    <source>
        <dbReference type="SAM" id="MobiDB-lite"/>
    </source>
</evidence>
<keyword evidence="3" id="KW-1185">Reference proteome</keyword>
<dbReference type="Proteomes" id="UP001355206">
    <property type="component" value="Unassembled WGS sequence"/>
</dbReference>
<gene>
    <name evidence="2" type="ORF">MOTC310_18910</name>
</gene>
<protein>
    <submittedName>
        <fullName evidence="2">Uncharacterized protein</fullName>
    </submittedName>
</protein>
<evidence type="ECO:0000313" key="2">
    <source>
        <dbReference type="EMBL" id="MEE7492434.1"/>
    </source>
</evidence>
<reference evidence="2 3" key="1">
    <citation type="journal article" date="2012" name="Genet. Mol. Biol.">
        <title>Analysis of 16S rRNA and mxaF genes revealing insights into Methylobacterium niche-specific plant association.</title>
        <authorList>
            <person name="Dourado M.N."/>
            <person name="Andreote F.D."/>
            <person name="Dini-Andreote F."/>
            <person name="Conti R."/>
            <person name="Araujo J.M."/>
            <person name="Araujo W.L."/>
        </authorList>
    </citation>
    <scope>NUCLEOTIDE SEQUENCE [LARGE SCALE GENOMIC DNA]</scope>
    <source>
        <strain evidence="2 3">TC3-10</strain>
    </source>
</reference>
<organism evidence="2 3">
    <name type="scientific">Methylobacterium oryzae</name>
    <dbReference type="NCBI Taxonomy" id="334852"/>
    <lineage>
        <taxon>Bacteria</taxon>
        <taxon>Pseudomonadati</taxon>
        <taxon>Pseudomonadota</taxon>
        <taxon>Alphaproteobacteria</taxon>
        <taxon>Hyphomicrobiales</taxon>
        <taxon>Methylobacteriaceae</taxon>
        <taxon>Methylobacterium</taxon>
    </lineage>
</organism>
<proteinExistence type="predicted"/>